<evidence type="ECO:0000259" key="1">
    <source>
        <dbReference type="Pfam" id="PF08434"/>
    </source>
</evidence>
<reference evidence="2" key="1">
    <citation type="submission" date="2021-10" db="EMBL/GenBank/DDBJ databases">
        <title>Tropical sea cucumber genome reveals ecological adaptation and Cuvierian tubules defense mechanism.</title>
        <authorList>
            <person name="Chen T."/>
        </authorList>
    </citation>
    <scope>NUCLEOTIDE SEQUENCE</scope>
    <source>
        <strain evidence="2">Nanhai2018</strain>
        <tissue evidence="2">Muscle</tissue>
    </source>
</reference>
<gene>
    <name evidence="2" type="ORF">HOLleu_37725</name>
</gene>
<sequence length="412" mass="47414">MTVVQEFCGRHVDEHFLIARLRAPAGWPTFRNIPYNETSEWTLLLAKHRHTMNVLLLIATVSNLIHHCLALTKPYSLRLVNNGYEGIVVAIHEDVPESSELIEEIMSMFKEASPYLYRATRHRLYFKHVTILVPQTWSDKDTYASPGNATFDTADVILAQQDPRFAQTHHIPSVPHAKHFEGCGKQAAYIHFSSEFLTFKYKELFHGNIGRLFVHEWGHYRWGLFNEYADPIADPEFQQPFYHSPTTNLFEPTRCSRDWFSSNMVVDSSLGYFRDCAGNKIIGYEDGCVSIPASRQDSVTGSIMYGYQSIEEISQFCDNDTNDSSNLHVVEAPHKHNRLCDSRSNWEVMRQLPDFTDDNSQPRNISDDELEPTFVIARTRPPKLVLVLDTSGSMGIPVDIFQMESFVRFEFY</sequence>
<dbReference type="OrthoDB" id="687730at2759"/>
<evidence type="ECO:0000313" key="3">
    <source>
        <dbReference type="Proteomes" id="UP001152320"/>
    </source>
</evidence>
<comment type="caution">
    <text evidence="2">The sequence shown here is derived from an EMBL/GenBank/DDBJ whole genome shotgun (WGS) entry which is preliminary data.</text>
</comment>
<evidence type="ECO:0000313" key="2">
    <source>
        <dbReference type="EMBL" id="KAJ8022741.1"/>
    </source>
</evidence>
<proteinExistence type="predicted"/>
<keyword evidence="3" id="KW-1185">Reference proteome</keyword>
<feature type="domain" description="Calcium-activated chloride channel N-terminal" evidence="1">
    <location>
        <begin position="78"/>
        <end position="357"/>
    </location>
</feature>
<dbReference type="Pfam" id="PF08434">
    <property type="entry name" value="CLCA"/>
    <property type="match status" value="1"/>
</dbReference>
<name>A0A9Q0YPD7_HOLLE</name>
<dbReference type="InterPro" id="IPR013642">
    <property type="entry name" value="CLCA_N"/>
</dbReference>
<dbReference type="Proteomes" id="UP001152320">
    <property type="component" value="Chromosome 20"/>
</dbReference>
<dbReference type="AlphaFoldDB" id="A0A9Q0YPD7"/>
<dbReference type="EMBL" id="JAIZAY010000020">
    <property type="protein sequence ID" value="KAJ8022741.1"/>
    <property type="molecule type" value="Genomic_DNA"/>
</dbReference>
<protein>
    <submittedName>
        <fullName evidence="2">Calcium-activated chloride channel regulator 1</fullName>
    </submittedName>
</protein>
<organism evidence="2 3">
    <name type="scientific">Holothuria leucospilota</name>
    <name type="common">Black long sea cucumber</name>
    <name type="synonym">Mertensiothuria leucospilota</name>
    <dbReference type="NCBI Taxonomy" id="206669"/>
    <lineage>
        <taxon>Eukaryota</taxon>
        <taxon>Metazoa</taxon>
        <taxon>Echinodermata</taxon>
        <taxon>Eleutherozoa</taxon>
        <taxon>Echinozoa</taxon>
        <taxon>Holothuroidea</taxon>
        <taxon>Aspidochirotacea</taxon>
        <taxon>Aspidochirotida</taxon>
        <taxon>Holothuriidae</taxon>
        <taxon>Holothuria</taxon>
    </lineage>
</organism>
<accession>A0A9Q0YPD7</accession>